<evidence type="ECO:0000256" key="7">
    <source>
        <dbReference type="ARBA" id="ARBA00022989"/>
    </source>
</evidence>
<evidence type="ECO:0000256" key="3">
    <source>
        <dbReference type="ARBA" id="ARBA00019082"/>
    </source>
</evidence>
<evidence type="ECO:0000256" key="1">
    <source>
        <dbReference type="ARBA" id="ARBA00004141"/>
    </source>
</evidence>
<organism evidence="14 15">
    <name type="scientific">Leishmania tarentolae</name>
    <name type="common">Sauroleishmania tarentolae</name>
    <dbReference type="NCBI Taxonomy" id="5689"/>
    <lineage>
        <taxon>Eukaryota</taxon>
        <taxon>Discoba</taxon>
        <taxon>Euglenozoa</taxon>
        <taxon>Kinetoplastea</taxon>
        <taxon>Metakinetoplastina</taxon>
        <taxon>Trypanosomatida</taxon>
        <taxon>Trypanosomatidae</taxon>
        <taxon>Leishmaniinae</taxon>
        <taxon>Leishmania</taxon>
        <taxon>lizard Leishmania</taxon>
    </lineage>
</organism>
<feature type="transmembrane region" description="Helical" evidence="13">
    <location>
        <begin position="12"/>
        <end position="38"/>
    </location>
</feature>
<dbReference type="GO" id="GO:0006656">
    <property type="term" value="P:phosphatidylcholine biosynthetic process"/>
    <property type="evidence" value="ECO:0007669"/>
    <property type="project" value="TreeGrafter"/>
</dbReference>
<keyword evidence="15" id="KW-1185">Reference proteome</keyword>
<dbReference type="Proteomes" id="UP000419144">
    <property type="component" value="Unassembled WGS sequence"/>
</dbReference>
<evidence type="ECO:0000256" key="10">
    <source>
        <dbReference type="ARBA" id="ARBA00023209"/>
    </source>
</evidence>
<dbReference type="GO" id="GO:0016746">
    <property type="term" value="F:acyltransferase activity"/>
    <property type="evidence" value="ECO:0007669"/>
    <property type="project" value="UniProtKB-KW"/>
</dbReference>
<feature type="transmembrane region" description="Helical" evidence="13">
    <location>
        <begin position="549"/>
        <end position="572"/>
    </location>
</feature>
<feature type="transmembrane region" description="Helical" evidence="13">
    <location>
        <begin position="105"/>
        <end position="126"/>
    </location>
</feature>
<feature type="transmembrane region" description="Helical" evidence="13">
    <location>
        <begin position="80"/>
        <end position="98"/>
    </location>
</feature>
<keyword evidence="6 13" id="KW-0812">Transmembrane</keyword>
<evidence type="ECO:0000313" key="15">
    <source>
        <dbReference type="Proteomes" id="UP000419144"/>
    </source>
</evidence>
<reference evidence="14" key="1">
    <citation type="submission" date="2019-11" db="EMBL/GenBank/DDBJ databases">
        <title>Leishmania tarentolae CDS.</title>
        <authorList>
            <person name="Goto Y."/>
            <person name="Yamagishi J."/>
        </authorList>
    </citation>
    <scope>NUCLEOTIDE SEQUENCE [LARGE SCALE GENOMIC DNA]</scope>
    <source>
        <strain evidence="14">Parrot Tar II</strain>
    </source>
</reference>
<dbReference type="InterPro" id="IPR021261">
    <property type="entry name" value="GPCAT"/>
</dbReference>
<dbReference type="EMBL" id="BLBS01000056">
    <property type="protein sequence ID" value="GET92593.1"/>
    <property type="molecule type" value="Genomic_DNA"/>
</dbReference>
<accession>A0A640KSL1</accession>
<evidence type="ECO:0000256" key="13">
    <source>
        <dbReference type="SAM" id="Phobius"/>
    </source>
</evidence>
<evidence type="ECO:0000256" key="11">
    <source>
        <dbReference type="ARBA" id="ARBA00023264"/>
    </source>
</evidence>
<evidence type="ECO:0000256" key="8">
    <source>
        <dbReference type="ARBA" id="ARBA00023098"/>
    </source>
</evidence>
<evidence type="ECO:0000256" key="12">
    <source>
        <dbReference type="ARBA" id="ARBA00023315"/>
    </source>
</evidence>
<keyword evidence="4" id="KW-0444">Lipid biosynthesis</keyword>
<evidence type="ECO:0000313" key="14">
    <source>
        <dbReference type="EMBL" id="GET92593.1"/>
    </source>
</evidence>
<evidence type="ECO:0000256" key="4">
    <source>
        <dbReference type="ARBA" id="ARBA00022516"/>
    </source>
</evidence>
<dbReference type="PANTHER" id="PTHR31201">
    <property type="entry name" value="OS01G0585100 PROTEIN"/>
    <property type="match status" value="1"/>
</dbReference>
<name>A0A640KSL1_LEITA</name>
<evidence type="ECO:0000256" key="9">
    <source>
        <dbReference type="ARBA" id="ARBA00023136"/>
    </source>
</evidence>
<feature type="transmembrane region" description="Helical" evidence="13">
    <location>
        <begin position="234"/>
        <end position="258"/>
    </location>
</feature>
<keyword evidence="9 13" id="KW-0472">Membrane</keyword>
<dbReference type="PANTHER" id="PTHR31201:SF1">
    <property type="entry name" value="GLYCEROPHOSPHOCHOLINE ACYLTRANSFERASE 1"/>
    <property type="match status" value="1"/>
</dbReference>
<feature type="transmembrane region" description="Helical" evidence="13">
    <location>
        <begin position="522"/>
        <end position="543"/>
    </location>
</feature>
<keyword evidence="8" id="KW-0443">Lipid metabolism</keyword>
<dbReference type="OrthoDB" id="406287at2759"/>
<comment type="similarity">
    <text evidence="2">Belongs to the GPC1 family.</text>
</comment>
<feature type="transmembrane region" description="Helical" evidence="13">
    <location>
        <begin position="405"/>
        <end position="423"/>
    </location>
</feature>
<dbReference type="AlphaFoldDB" id="A0A640KSL1"/>
<dbReference type="GO" id="GO:0016020">
    <property type="term" value="C:membrane"/>
    <property type="evidence" value="ECO:0007669"/>
    <property type="project" value="UniProtKB-SubCell"/>
</dbReference>
<protein>
    <recommendedName>
        <fullName evidence="3">Glycerophosphocholine acyltransferase 1</fullName>
    </recommendedName>
</protein>
<sequence>MDHKFSKFQYFIGCSITLLYAGLIAASYFDISACPYVYDRPASLAPLQLPDAKQVCGDAADNHRLLFALEGGFSCHMVDIIVWAYVVGMFIFMSWKYIVYRLQGLHYFFLDYCYFHNSVLMCFLLWRLVDVKWSEQPIISWSAHMPLSRWLHGYEDNASNLSISTAAHAMDNETWWRPILTGTPIRRESWARLIVPSATHNYRLDGVYLPISFEILTCGYVVSHLTEAEVISSFVFFFTLLAGTFGPILGAILMWRNALLFHSFDRMSSCYLHLAPGIVQSLLLHRLFTSARREIESLDAGRLYENVTGIAKQFNVSLDSLLPSVHTLMCNMSDVSAAAAADNATKVGSTHNGPARLISSVYSTLTAKQQQLRFTQYAATHQLEALCGYGTLCYDLRRAVSYGNLLRLHFIMFCLWQVFYHTFNEWRRHARKKRWKKRLAKLERQRREFVQPASSTETGAELPYSSTVISEVDGVIPAERMTSYKWMMTHPPGGRKGILARFVLLFGEGRLPTTVMFQVTQWLLHMFFFTCSYPFIHVCFHYTLSAWPLMVLVLAFALVCVYNAACVTHKWISKLQQTTSKRMETECQEAAHQVDGTGHRCHSNNKDAIALHAPMRGAVSVCLRVAVASPPPPHPFCGCKLIRFTIPFYCHVSSIYSMFLSALYRVC</sequence>
<keyword evidence="10" id="KW-0594">Phospholipid biosynthesis</keyword>
<dbReference type="Pfam" id="PF10998">
    <property type="entry name" value="DUF2838"/>
    <property type="match status" value="2"/>
</dbReference>
<evidence type="ECO:0000256" key="5">
    <source>
        <dbReference type="ARBA" id="ARBA00022679"/>
    </source>
</evidence>
<comment type="subcellular location">
    <subcellularLocation>
        <location evidence="1">Membrane</location>
        <topology evidence="1">Multi-pass membrane protein</topology>
    </subcellularLocation>
</comment>
<keyword evidence="11" id="KW-1208">Phospholipid metabolism</keyword>
<keyword evidence="5" id="KW-0808">Transferase</keyword>
<gene>
    <name evidence="14" type="ORF">LtaPh_3509700</name>
</gene>
<evidence type="ECO:0000256" key="2">
    <source>
        <dbReference type="ARBA" id="ARBA00006675"/>
    </source>
</evidence>
<keyword evidence="12" id="KW-0012">Acyltransferase</keyword>
<keyword evidence="7 13" id="KW-1133">Transmembrane helix</keyword>
<comment type="caution">
    <text evidence="14">The sequence shown here is derived from an EMBL/GenBank/DDBJ whole genome shotgun (WGS) entry which is preliminary data.</text>
</comment>
<evidence type="ECO:0000256" key="6">
    <source>
        <dbReference type="ARBA" id="ARBA00022692"/>
    </source>
</evidence>
<proteinExistence type="inferred from homology"/>
<dbReference type="VEuPathDB" id="TriTrypDB:LtaPh_3509700"/>